<sequence length="147" mass="16573">MKLIKKVPYTGTTFKKYIICTLFFLLAVVLDVNAQQGCLFNGAVYTTYNRYIFIFVDLSYYSNPISASCPVPSTPANTYLYTFNPSGSCSAGSGPSFFPNVGTLVSYQMRQCPLDDFLPLLFSGIAFIGIWKMRYRYPMYQKSKSSI</sequence>
<dbReference type="AlphaFoldDB" id="A0A563U9Y9"/>
<name>A0A563U9Y9_9SPHI</name>
<organism evidence="2 3">
    <name type="scientific">Mucilaginibacter achroorhodeus</name>
    <dbReference type="NCBI Taxonomy" id="2599294"/>
    <lineage>
        <taxon>Bacteria</taxon>
        <taxon>Pseudomonadati</taxon>
        <taxon>Bacteroidota</taxon>
        <taxon>Sphingobacteriia</taxon>
        <taxon>Sphingobacteriales</taxon>
        <taxon>Sphingobacteriaceae</taxon>
        <taxon>Mucilaginibacter</taxon>
    </lineage>
</organism>
<keyword evidence="1" id="KW-0472">Membrane</keyword>
<feature type="transmembrane region" description="Helical" evidence="1">
    <location>
        <begin position="117"/>
        <end position="135"/>
    </location>
</feature>
<protein>
    <submittedName>
        <fullName evidence="2">Uncharacterized protein</fullName>
    </submittedName>
</protein>
<gene>
    <name evidence="2" type="ORF">FPZ42_02835</name>
</gene>
<accession>A0A563U9Y9</accession>
<evidence type="ECO:0000313" key="3">
    <source>
        <dbReference type="Proteomes" id="UP000318010"/>
    </source>
</evidence>
<dbReference type="RefSeq" id="WP_146268960.1">
    <property type="nucleotide sequence ID" value="NZ_VOEI01000001.1"/>
</dbReference>
<dbReference type="EMBL" id="VOEI01000001">
    <property type="protein sequence ID" value="TWR28165.1"/>
    <property type="molecule type" value="Genomic_DNA"/>
</dbReference>
<keyword evidence="3" id="KW-1185">Reference proteome</keyword>
<comment type="caution">
    <text evidence="2">The sequence shown here is derived from an EMBL/GenBank/DDBJ whole genome shotgun (WGS) entry which is preliminary data.</text>
</comment>
<evidence type="ECO:0000313" key="2">
    <source>
        <dbReference type="EMBL" id="TWR28165.1"/>
    </source>
</evidence>
<keyword evidence="1" id="KW-0812">Transmembrane</keyword>
<proteinExistence type="predicted"/>
<evidence type="ECO:0000256" key="1">
    <source>
        <dbReference type="SAM" id="Phobius"/>
    </source>
</evidence>
<dbReference type="OrthoDB" id="766081at2"/>
<dbReference type="Proteomes" id="UP000318010">
    <property type="component" value="Unassembled WGS sequence"/>
</dbReference>
<reference evidence="2 3" key="1">
    <citation type="submission" date="2019-07" db="EMBL/GenBank/DDBJ databases">
        <authorList>
            <person name="Kim J."/>
        </authorList>
    </citation>
    <scope>NUCLEOTIDE SEQUENCE [LARGE SCALE GENOMIC DNA]</scope>
    <source>
        <strain evidence="2 3">MJ1a</strain>
    </source>
</reference>
<keyword evidence="1" id="KW-1133">Transmembrane helix</keyword>